<organism evidence="1 2">
    <name type="scientific">Rhizopus stolonifer</name>
    <name type="common">Rhizopus nigricans</name>
    <dbReference type="NCBI Taxonomy" id="4846"/>
    <lineage>
        <taxon>Eukaryota</taxon>
        <taxon>Fungi</taxon>
        <taxon>Fungi incertae sedis</taxon>
        <taxon>Mucoromycota</taxon>
        <taxon>Mucoromycotina</taxon>
        <taxon>Mucoromycetes</taxon>
        <taxon>Mucorales</taxon>
        <taxon>Mucorineae</taxon>
        <taxon>Rhizopodaceae</taxon>
        <taxon>Rhizopus</taxon>
    </lineage>
</organism>
<name>A0A367IV97_RHIST</name>
<dbReference type="OrthoDB" id="2224699at2759"/>
<sequence length="429" mass="49881">FVYDSQSKGNLRYKRIIQKWIPDEKRNALLKTLKSWTKSEKAVLFWRDRCICESAIVVEIDSEHEDKELPKNRWTVSGMDASKMLFDYRRSVADIIKTRGMILEKSFTDLAACFYMFLLIDDQHDSAQKKYFGSILLDTIKRCNYFDYDFVMMDVVYLKFSKIVYDLQRGVLAVEMAMIKLLELTYHNPLLSSILSNAQENILLRWTNKAAECYISKRPDAIISALHNNQEVCLGYGECKLGGVSKKVLNMDIVKLAIFTQCTININNKKRLESESVYVMKKMEDVVLPRCLNDLLSFVNMKTINEILQITKYFWEACNEDLDASQLSWKNEEQRATLPVDIRNMADELMPYVRLHLNLTSYWKTLSCMEELQKEHRTLLQEAMINSMQKPAETLLSAMINPSIIRLNEGKHAKEVEDSPRSCSSSPQR</sequence>
<dbReference type="Proteomes" id="UP000253551">
    <property type="component" value="Unassembled WGS sequence"/>
</dbReference>
<accession>A0A367IV97</accession>
<keyword evidence="2" id="KW-1185">Reference proteome</keyword>
<feature type="non-terminal residue" evidence="1">
    <location>
        <position position="1"/>
    </location>
</feature>
<dbReference type="AlphaFoldDB" id="A0A367IV97"/>
<gene>
    <name evidence="1" type="ORF">CU098_000945</name>
</gene>
<dbReference type="EMBL" id="PJQM01005451">
    <property type="protein sequence ID" value="RCH81597.1"/>
    <property type="molecule type" value="Genomic_DNA"/>
</dbReference>
<protein>
    <submittedName>
        <fullName evidence="1">Uncharacterized protein</fullName>
    </submittedName>
</protein>
<comment type="caution">
    <text evidence="1">The sequence shown here is derived from an EMBL/GenBank/DDBJ whole genome shotgun (WGS) entry which is preliminary data.</text>
</comment>
<evidence type="ECO:0000313" key="1">
    <source>
        <dbReference type="EMBL" id="RCH81597.1"/>
    </source>
</evidence>
<reference evidence="1 2" key="1">
    <citation type="journal article" date="2018" name="G3 (Bethesda)">
        <title>Phylogenetic and Phylogenomic Definition of Rhizopus Species.</title>
        <authorList>
            <person name="Gryganskyi A.P."/>
            <person name="Golan J."/>
            <person name="Dolatabadi S."/>
            <person name="Mondo S."/>
            <person name="Robb S."/>
            <person name="Idnurm A."/>
            <person name="Muszewska A."/>
            <person name="Steczkiewicz K."/>
            <person name="Masonjones S."/>
            <person name="Liao H.L."/>
            <person name="Gajdeczka M.T."/>
            <person name="Anike F."/>
            <person name="Vuek A."/>
            <person name="Anishchenko I.M."/>
            <person name="Voigt K."/>
            <person name="de Hoog G.S."/>
            <person name="Smith M.E."/>
            <person name="Heitman J."/>
            <person name="Vilgalys R."/>
            <person name="Stajich J.E."/>
        </authorList>
    </citation>
    <scope>NUCLEOTIDE SEQUENCE [LARGE SCALE GENOMIC DNA]</scope>
    <source>
        <strain evidence="1 2">LSU 92-RS-03</strain>
    </source>
</reference>
<proteinExistence type="predicted"/>
<evidence type="ECO:0000313" key="2">
    <source>
        <dbReference type="Proteomes" id="UP000253551"/>
    </source>
</evidence>